<dbReference type="PANTHER" id="PTHR42776:SF27">
    <property type="entry name" value="DIPEPTIDYL PEPTIDASE FAMILY MEMBER 6"/>
    <property type="match status" value="1"/>
</dbReference>
<keyword evidence="5" id="KW-1185">Reference proteome</keyword>
<feature type="signal peptide" evidence="2">
    <location>
        <begin position="1"/>
        <end position="18"/>
    </location>
</feature>
<gene>
    <name evidence="4" type="ORF">E2F49_06495</name>
</gene>
<dbReference type="EMBL" id="SMTG01000002">
    <property type="protein sequence ID" value="TDK34112.1"/>
    <property type="molecule type" value="Genomic_DNA"/>
</dbReference>
<dbReference type="GO" id="GO:0006508">
    <property type="term" value="P:proteolysis"/>
    <property type="evidence" value="ECO:0007669"/>
    <property type="project" value="InterPro"/>
</dbReference>
<evidence type="ECO:0000256" key="1">
    <source>
        <dbReference type="ARBA" id="ARBA00022801"/>
    </source>
</evidence>
<dbReference type="Gene3D" id="3.40.50.1820">
    <property type="entry name" value="alpha/beta hydrolase"/>
    <property type="match status" value="1"/>
</dbReference>
<comment type="caution">
    <text evidence="4">The sequence shown here is derived from an EMBL/GenBank/DDBJ whole genome shotgun (WGS) entry which is preliminary data.</text>
</comment>
<proteinExistence type="predicted"/>
<evidence type="ECO:0000256" key="2">
    <source>
        <dbReference type="SAM" id="SignalP"/>
    </source>
</evidence>
<keyword evidence="2" id="KW-0732">Signal</keyword>
<evidence type="ECO:0000313" key="5">
    <source>
        <dbReference type="Proteomes" id="UP000295543"/>
    </source>
</evidence>
<evidence type="ECO:0000313" key="4">
    <source>
        <dbReference type="EMBL" id="TDK34112.1"/>
    </source>
</evidence>
<sequence>MLCLWALVACSLLAVAQAQVVLDPFVEDDSIRDIKISPTGTHFAAVLPSGEYSAIAVMRRDDQAVVGSMRLPRNNHIADFWWVNDERLVFSLAERFGSRDTPTPTGEIYGMNLDGSRQQLLVGYRVRSGQTGTNIRSGAKEEFVHARVVDLLRDDPRSILVAISPFTGDPQTRVDRMDVYTGRRTTIATVPVTRANFVADSSGEVRMAVGARTDNQLQLYYRAARGSDWTLINHQGTSGRAEYPIGFSEDGRTAFLQSTRPQGPDAIVAYDTASGERREVLRDEVVDPEIMYRPGTSVPIGALFTGARPRMAFFDEASDDARTFRMLEQAFPGQTLRVASSTWDAATKMVAVSSDVDPGSFYTFDTATKKAGFTFGLRDKIDPREMAPMQAVSLQARDGLTLHGFLTRPAGATTAGPLVVLPHGGPFGIHDDWTFDPEVQLLAAAGYSVLQVNFRGSGHHGHAFQQAGARQWGLAMQDDLTDATRWAIEQGHADADRICIYGGSYGAYAALMGAVREPALYRCAVGYVGVYDLQQMRQQDRRTGRWVGTWMDEWVGSDTAQLAQTSPNLQADRIRVPVFLAAGGRDEIAPVEHTRRMERALKTAGVPVESLYVATEGHGFYAPENRRAYYTKLLDFLATHLGGQRAAQ</sequence>
<dbReference type="InterPro" id="IPR029058">
    <property type="entry name" value="AB_hydrolase_fold"/>
</dbReference>
<dbReference type="GO" id="GO:0004252">
    <property type="term" value="F:serine-type endopeptidase activity"/>
    <property type="evidence" value="ECO:0007669"/>
    <property type="project" value="TreeGrafter"/>
</dbReference>
<dbReference type="OrthoDB" id="4269629at2"/>
<evidence type="ECO:0000259" key="3">
    <source>
        <dbReference type="Pfam" id="PF00326"/>
    </source>
</evidence>
<dbReference type="InterPro" id="IPR001375">
    <property type="entry name" value="Peptidase_S9_cat"/>
</dbReference>
<feature type="domain" description="Peptidase S9 prolyl oligopeptidase catalytic" evidence="3">
    <location>
        <begin position="433"/>
        <end position="643"/>
    </location>
</feature>
<dbReference type="Proteomes" id="UP000295543">
    <property type="component" value="Unassembled WGS sequence"/>
</dbReference>
<dbReference type="Pfam" id="PF00326">
    <property type="entry name" value="Peptidase_S9"/>
    <property type="match status" value="1"/>
</dbReference>
<dbReference type="AlphaFoldDB" id="A0A4V3AP43"/>
<dbReference type="PANTHER" id="PTHR42776">
    <property type="entry name" value="SERINE PEPTIDASE S9 FAMILY MEMBER"/>
    <property type="match status" value="1"/>
</dbReference>
<feature type="chain" id="PRO_5020494533" evidence="2">
    <location>
        <begin position="19"/>
        <end position="648"/>
    </location>
</feature>
<organism evidence="4 5">
    <name type="scientific">Luteimonas terrae</name>
    <dbReference type="NCBI Taxonomy" id="1530191"/>
    <lineage>
        <taxon>Bacteria</taxon>
        <taxon>Pseudomonadati</taxon>
        <taxon>Pseudomonadota</taxon>
        <taxon>Gammaproteobacteria</taxon>
        <taxon>Lysobacterales</taxon>
        <taxon>Lysobacteraceae</taxon>
        <taxon>Luteimonas</taxon>
    </lineage>
</organism>
<reference evidence="4 5" key="1">
    <citation type="submission" date="2019-03" db="EMBL/GenBank/DDBJ databases">
        <title>Luteimonas zhaokaii sp.nov., isolated from the rectal contents of Plateau pika in Yushu, Qinghai Province, China.</title>
        <authorList>
            <person name="Zhang G."/>
        </authorList>
    </citation>
    <scope>NUCLEOTIDE SEQUENCE [LARGE SCALE GENOMIC DNA]</scope>
    <source>
        <strain evidence="4 5">THG-MD21</strain>
    </source>
</reference>
<keyword evidence="1" id="KW-0378">Hydrolase</keyword>
<dbReference type="SUPFAM" id="SSF82171">
    <property type="entry name" value="DPP6 N-terminal domain-like"/>
    <property type="match status" value="1"/>
</dbReference>
<accession>A0A4V3AP43</accession>
<dbReference type="SUPFAM" id="SSF53474">
    <property type="entry name" value="alpha/beta-Hydrolases"/>
    <property type="match status" value="1"/>
</dbReference>
<protein>
    <submittedName>
        <fullName evidence="4">S9 family peptidase</fullName>
    </submittedName>
</protein>
<name>A0A4V3AP43_9GAMM</name>